<gene>
    <name evidence="2" type="ORF">EZS28_049671</name>
</gene>
<feature type="region of interest" description="Disordered" evidence="1">
    <location>
        <begin position="1"/>
        <end position="57"/>
    </location>
</feature>
<accession>A0A5J4TA81</accession>
<proteinExistence type="predicted"/>
<dbReference type="Proteomes" id="UP000324800">
    <property type="component" value="Unassembled WGS sequence"/>
</dbReference>
<feature type="non-terminal residue" evidence="2">
    <location>
        <position position="57"/>
    </location>
</feature>
<dbReference type="AlphaFoldDB" id="A0A5J4TA81"/>
<name>A0A5J4TA81_9EUKA</name>
<protein>
    <submittedName>
        <fullName evidence="2">Uncharacterized protein</fullName>
    </submittedName>
</protein>
<evidence type="ECO:0000313" key="3">
    <source>
        <dbReference type="Proteomes" id="UP000324800"/>
    </source>
</evidence>
<comment type="caution">
    <text evidence="2">The sequence shown here is derived from an EMBL/GenBank/DDBJ whole genome shotgun (WGS) entry which is preliminary data.</text>
</comment>
<reference evidence="2 3" key="1">
    <citation type="submission" date="2019-03" db="EMBL/GenBank/DDBJ databases">
        <title>Single cell metagenomics reveals metabolic interactions within the superorganism composed of flagellate Streblomastix strix and complex community of Bacteroidetes bacteria on its surface.</title>
        <authorList>
            <person name="Treitli S.C."/>
            <person name="Kolisko M."/>
            <person name="Husnik F."/>
            <person name="Keeling P."/>
            <person name="Hampl V."/>
        </authorList>
    </citation>
    <scope>NUCLEOTIDE SEQUENCE [LARGE SCALE GENOMIC DNA]</scope>
    <source>
        <strain evidence="2">ST1C</strain>
    </source>
</reference>
<feature type="compositionally biased region" description="Polar residues" evidence="1">
    <location>
        <begin position="37"/>
        <end position="57"/>
    </location>
</feature>
<sequence>MEKDPDVNETSIQRCLELKITPTLPTTSHPSRRGERSQMQPQLLKTSPQNTSKTTGP</sequence>
<evidence type="ECO:0000256" key="1">
    <source>
        <dbReference type="SAM" id="MobiDB-lite"/>
    </source>
</evidence>
<evidence type="ECO:0000313" key="2">
    <source>
        <dbReference type="EMBL" id="KAA6354802.1"/>
    </source>
</evidence>
<dbReference type="EMBL" id="SNRW01035682">
    <property type="protein sequence ID" value="KAA6354802.1"/>
    <property type="molecule type" value="Genomic_DNA"/>
</dbReference>
<organism evidence="2 3">
    <name type="scientific">Streblomastix strix</name>
    <dbReference type="NCBI Taxonomy" id="222440"/>
    <lineage>
        <taxon>Eukaryota</taxon>
        <taxon>Metamonada</taxon>
        <taxon>Preaxostyla</taxon>
        <taxon>Oxymonadida</taxon>
        <taxon>Streblomastigidae</taxon>
        <taxon>Streblomastix</taxon>
    </lineage>
</organism>